<evidence type="ECO:0000256" key="6">
    <source>
        <dbReference type="PIRSR" id="PIRSR600888-3"/>
    </source>
</evidence>
<evidence type="ECO:0000256" key="4">
    <source>
        <dbReference type="ARBA" id="ARBA00019595"/>
    </source>
</evidence>
<dbReference type="GO" id="GO:0008830">
    <property type="term" value="F:dTDP-4-dehydrorhamnose 3,5-epimerase activity"/>
    <property type="evidence" value="ECO:0007669"/>
    <property type="project" value="UniProtKB-UniRule"/>
</dbReference>
<comment type="catalytic activity">
    <reaction evidence="1 7">
        <text>dTDP-4-dehydro-6-deoxy-alpha-D-glucose = dTDP-4-dehydro-beta-L-rhamnose</text>
        <dbReference type="Rhea" id="RHEA:16969"/>
        <dbReference type="ChEBI" id="CHEBI:57649"/>
        <dbReference type="ChEBI" id="CHEBI:62830"/>
        <dbReference type="EC" id="5.1.3.13"/>
    </reaction>
</comment>
<gene>
    <name evidence="8" type="ORF">DFP86_110166</name>
</gene>
<dbReference type="InterPro" id="IPR000888">
    <property type="entry name" value="RmlC-like"/>
</dbReference>
<dbReference type="UniPathway" id="UPA00124"/>
<dbReference type="InterPro" id="IPR011051">
    <property type="entry name" value="RmlC_Cupin_sf"/>
</dbReference>
<dbReference type="Proteomes" id="UP000295611">
    <property type="component" value="Unassembled WGS sequence"/>
</dbReference>
<comment type="similarity">
    <text evidence="7">Belongs to the dTDP-4-dehydrorhamnose 3,5-epimerase family.</text>
</comment>
<sequence>MKIVETSLDDVKLILPTVFEDSRGFFYESFNKKTFGSMIKEDVTFVQDNHSKSRQGVLRGLHFQSPPHEQGKLVRVLAGEIYDVVVDIRANSPAFGRWHAELLSASNRKQLWIPTGYAHGFLTLSDTAEVSYKTTDYWHKASEVTIRWNDPTLAIPWPALQVPIITSTKDAVGIEFASLTAR</sequence>
<dbReference type="RefSeq" id="WP_133682036.1">
    <property type="nucleotide sequence ID" value="NZ_SNZP01000010.1"/>
</dbReference>
<dbReference type="SUPFAM" id="SSF51182">
    <property type="entry name" value="RmlC-like cupins"/>
    <property type="match status" value="1"/>
</dbReference>
<dbReference type="NCBIfam" id="TIGR01221">
    <property type="entry name" value="rmlC"/>
    <property type="match status" value="1"/>
</dbReference>
<comment type="pathway">
    <text evidence="7">Carbohydrate biosynthesis; dTDP-L-rhamnose biosynthesis.</text>
</comment>
<dbReference type="OrthoDB" id="9800680at2"/>
<evidence type="ECO:0000256" key="7">
    <source>
        <dbReference type="RuleBase" id="RU364069"/>
    </source>
</evidence>
<reference evidence="8 9" key="1">
    <citation type="submission" date="2019-03" db="EMBL/GenBank/DDBJ databases">
        <title>Genomic Encyclopedia of Type Strains, Phase III (KMG-III): the genomes of soil and plant-associated and newly described type strains.</title>
        <authorList>
            <person name="Whitman W."/>
        </authorList>
    </citation>
    <scope>NUCLEOTIDE SEQUENCE [LARGE SCALE GENOMIC DNA]</scope>
    <source>
        <strain evidence="8 9">CECT 8976</strain>
    </source>
</reference>
<evidence type="ECO:0000256" key="1">
    <source>
        <dbReference type="ARBA" id="ARBA00001298"/>
    </source>
</evidence>
<dbReference type="AlphaFoldDB" id="A0A4R7B1D6"/>
<keyword evidence="7" id="KW-0413">Isomerase</keyword>
<evidence type="ECO:0000256" key="2">
    <source>
        <dbReference type="ARBA" id="ARBA00001997"/>
    </source>
</evidence>
<dbReference type="EMBL" id="SNZP01000010">
    <property type="protein sequence ID" value="TDR76738.1"/>
    <property type="molecule type" value="Genomic_DNA"/>
</dbReference>
<dbReference type="PANTHER" id="PTHR21047:SF2">
    <property type="entry name" value="THYMIDINE DIPHOSPHO-4-KETO-RHAMNOSE 3,5-EPIMERASE"/>
    <property type="match status" value="1"/>
</dbReference>
<feature type="active site" description="Proton donor" evidence="5">
    <location>
        <position position="132"/>
    </location>
</feature>
<feature type="site" description="Participates in a stacking interaction with the thymidine ring of dTDP-4-oxo-6-deoxyglucose" evidence="6">
    <location>
        <position position="138"/>
    </location>
</feature>
<dbReference type="GO" id="GO:0000271">
    <property type="term" value="P:polysaccharide biosynthetic process"/>
    <property type="evidence" value="ECO:0007669"/>
    <property type="project" value="TreeGrafter"/>
</dbReference>
<dbReference type="GO" id="GO:0019305">
    <property type="term" value="P:dTDP-rhamnose biosynthetic process"/>
    <property type="evidence" value="ECO:0007669"/>
    <property type="project" value="UniProtKB-UniRule"/>
</dbReference>
<comment type="caution">
    <text evidence="8">The sequence shown here is derived from an EMBL/GenBank/DDBJ whole genome shotgun (WGS) entry which is preliminary data.</text>
</comment>
<dbReference type="Pfam" id="PF00908">
    <property type="entry name" value="dTDP_sugar_isom"/>
    <property type="match status" value="1"/>
</dbReference>
<accession>A0A4R7B1D6</accession>
<dbReference type="EC" id="5.1.3.13" evidence="3 7"/>
<comment type="subunit">
    <text evidence="7">Homodimer.</text>
</comment>
<protein>
    <recommendedName>
        <fullName evidence="4 7">dTDP-4-dehydrorhamnose 3,5-epimerase</fullName>
        <ecNumber evidence="3 7">5.1.3.13</ecNumber>
    </recommendedName>
    <alternativeName>
        <fullName evidence="7">Thymidine diphospho-4-keto-rhamnose 3,5-epimerase</fullName>
    </alternativeName>
</protein>
<dbReference type="Gene3D" id="2.60.120.10">
    <property type="entry name" value="Jelly Rolls"/>
    <property type="match status" value="1"/>
</dbReference>
<dbReference type="CDD" id="cd00438">
    <property type="entry name" value="cupin_RmlC"/>
    <property type="match status" value="1"/>
</dbReference>
<organism evidence="8 9">
    <name type="scientific">Paludibacterium purpuratum</name>
    <dbReference type="NCBI Taxonomy" id="1144873"/>
    <lineage>
        <taxon>Bacteria</taxon>
        <taxon>Pseudomonadati</taxon>
        <taxon>Pseudomonadota</taxon>
        <taxon>Betaproteobacteria</taxon>
        <taxon>Neisseriales</taxon>
        <taxon>Chromobacteriaceae</taxon>
        <taxon>Paludibacterium</taxon>
    </lineage>
</organism>
<dbReference type="InterPro" id="IPR014710">
    <property type="entry name" value="RmlC-like_jellyroll"/>
</dbReference>
<dbReference type="PANTHER" id="PTHR21047">
    <property type="entry name" value="DTDP-6-DEOXY-D-GLUCOSE-3,5 EPIMERASE"/>
    <property type="match status" value="1"/>
</dbReference>
<evidence type="ECO:0000313" key="8">
    <source>
        <dbReference type="EMBL" id="TDR76738.1"/>
    </source>
</evidence>
<proteinExistence type="inferred from homology"/>
<evidence type="ECO:0000256" key="5">
    <source>
        <dbReference type="PIRSR" id="PIRSR600888-1"/>
    </source>
</evidence>
<evidence type="ECO:0000256" key="3">
    <source>
        <dbReference type="ARBA" id="ARBA00012098"/>
    </source>
</evidence>
<evidence type="ECO:0000313" key="9">
    <source>
        <dbReference type="Proteomes" id="UP000295611"/>
    </source>
</evidence>
<dbReference type="GO" id="GO:0005829">
    <property type="term" value="C:cytosol"/>
    <property type="evidence" value="ECO:0007669"/>
    <property type="project" value="TreeGrafter"/>
</dbReference>
<feature type="active site" description="Proton acceptor" evidence="5">
    <location>
        <position position="62"/>
    </location>
</feature>
<comment type="function">
    <text evidence="2 7">Catalyzes the epimerization of the C3' and C5'positions of dTDP-6-deoxy-D-xylo-4-hexulose, forming dTDP-6-deoxy-L-lyxo-4-hexulose.</text>
</comment>
<keyword evidence="9" id="KW-1185">Reference proteome</keyword>
<name>A0A4R7B1D6_9NEIS</name>